<dbReference type="Proteomes" id="UP001141552">
    <property type="component" value="Unassembled WGS sequence"/>
</dbReference>
<evidence type="ECO:0000313" key="2">
    <source>
        <dbReference type="Proteomes" id="UP001141552"/>
    </source>
</evidence>
<gene>
    <name evidence="1" type="ORF">Tsubulata_029474</name>
</gene>
<accession>A0A9Q0FLV1</accession>
<keyword evidence="2" id="KW-1185">Reference proteome</keyword>
<evidence type="ECO:0000313" key="1">
    <source>
        <dbReference type="EMBL" id="KAJ4832716.1"/>
    </source>
</evidence>
<protein>
    <submittedName>
        <fullName evidence="1">Uncharacterized protein</fullName>
    </submittedName>
</protein>
<reference evidence="1" key="2">
    <citation type="journal article" date="2023" name="Plants (Basel)">
        <title>Annotation of the Turnera subulata (Passifloraceae) Draft Genome Reveals the S-Locus Evolved after the Divergence of Turneroideae from Passifloroideae in a Stepwise Manner.</title>
        <authorList>
            <person name="Henning P.M."/>
            <person name="Roalson E.H."/>
            <person name="Mir W."/>
            <person name="McCubbin A.G."/>
            <person name="Shore J.S."/>
        </authorList>
    </citation>
    <scope>NUCLEOTIDE SEQUENCE</scope>
    <source>
        <strain evidence="1">F60SS</strain>
    </source>
</reference>
<name>A0A9Q0FLV1_9ROSI</name>
<feature type="non-terminal residue" evidence="1">
    <location>
        <position position="1"/>
    </location>
</feature>
<proteinExistence type="predicted"/>
<sequence>LDAQRISDVTRTGKRYPAAENYEEDAAQSIHTAISYFQRITDTRLSFQRCKSARACQKPNAVRYFYITFTAKAKGEIDALYCLTKVRRRDSTYKVLSFSRRSEQGLYRKGKKTCPLFPYPYENGFG</sequence>
<reference evidence="1" key="1">
    <citation type="submission" date="2022-02" db="EMBL/GenBank/DDBJ databases">
        <authorList>
            <person name="Henning P.M."/>
            <person name="McCubbin A.G."/>
            <person name="Shore J.S."/>
        </authorList>
    </citation>
    <scope>NUCLEOTIDE SEQUENCE</scope>
    <source>
        <strain evidence="1">F60SS</strain>
        <tissue evidence="1">Leaves</tissue>
    </source>
</reference>
<dbReference type="AlphaFoldDB" id="A0A9Q0FLV1"/>
<comment type="caution">
    <text evidence="1">The sequence shown here is derived from an EMBL/GenBank/DDBJ whole genome shotgun (WGS) entry which is preliminary data.</text>
</comment>
<dbReference type="EMBL" id="JAKUCV010005095">
    <property type="protein sequence ID" value="KAJ4832716.1"/>
    <property type="molecule type" value="Genomic_DNA"/>
</dbReference>
<organism evidence="1 2">
    <name type="scientific">Turnera subulata</name>
    <dbReference type="NCBI Taxonomy" id="218843"/>
    <lineage>
        <taxon>Eukaryota</taxon>
        <taxon>Viridiplantae</taxon>
        <taxon>Streptophyta</taxon>
        <taxon>Embryophyta</taxon>
        <taxon>Tracheophyta</taxon>
        <taxon>Spermatophyta</taxon>
        <taxon>Magnoliopsida</taxon>
        <taxon>eudicotyledons</taxon>
        <taxon>Gunneridae</taxon>
        <taxon>Pentapetalae</taxon>
        <taxon>rosids</taxon>
        <taxon>fabids</taxon>
        <taxon>Malpighiales</taxon>
        <taxon>Passifloraceae</taxon>
        <taxon>Turnera</taxon>
    </lineage>
</organism>